<dbReference type="Gene3D" id="1.20.5.3310">
    <property type="match status" value="1"/>
</dbReference>
<dbReference type="Proteomes" id="UP000232323">
    <property type="component" value="Unassembled WGS sequence"/>
</dbReference>
<feature type="region of interest" description="Disordered" evidence="8">
    <location>
        <begin position="183"/>
        <end position="238"/>
    </location>
</feature>
<evidence type="ECO:0008006" key="12">
    <source>
        <dbReference type="Google" id="ProtNLM"/>
    </source>
</evidence>
<dbReference type="Pfam" id="PF02416">
    <property type="entry name" value="TatA_B_E"/>
    <property type="match status" value="1"/>
</dbReference>
<feature type="compositionally biased region" description="Polar residues" evidence="8">
    <location>
        <begin position="186"/>
        <end position="204"/>
    </location>
</feature>
<keyword evidence="7 9" id="KW-0472">Membrane</keyword>
<comment type="subcellular location">
    <subcellularLocation>
        <location evidence="1">Membrane</location>
        <topology evidence="1">Single-pass membrane protein</topology>
    </subcellularLocation>
</comment>
<protein>
    <recommendedName>
        <fullName evidence="12">Sec-independent protein translocase protein TATB, chloroplastic</fullName>
    </recommendedName>
</protein>
<dbReference type="STRING" id="1157962.A0A250WP87"/>
<gene>
    <name evidence="10" type="ORF">CEUSTIGMA_g101.t1</name>
</gene>
<evidence type="ECO:0000256" key="4">
    <source>
        <dbReference type="ARBA" id="ARBA00022927"/>
    </source>
</evidence>
<dbReference type="GO" id="GO:0015031">
    <property type="term" value="P:protein transport"/>
    <property type="evidence" value="ECO:0007669"/>
    <property type="project" value="UniProtKB-KW"/>
</dbReference>
<keyword evidence="6" id="KW-0811">Translocation</keyword>
<evidence type="ECO:0000256" key="1">
    <source>
        <dbReference type="ARBA" id="ARBA00004167"/>
    </source>
</evidence>
<dbReference type="AlphaFoldDB" id="A0A250WP87"/>
<evidence type="ECO:0000313" key="10">
    <source>
        <dbReference type="EMBL" id="GAX72645.1"/>
    </source>
</evidence>
<reference evidence="10 11" key="1">
    <citation type="submission" date="2017-08" db="EMBL/GenBank/DDBJ databases">
        <title>Acidophilic green algal genome provides insights into adaptation to an acidic environment.</title>
        <authorList>
            <person name="Hirooka S."/>
            <person name="Hirose Y."/>
            <person name="Kanesaki Y."/>
            <person name="Higuchi S."/>
            <person name="Fujiwara T."/>
            <person name="Onuma R."/>
            <person name="Era A."/>
            <person name="Ohbayashi R."/>
            <person name="Uzuka A."/>
            <person name="Nozaki H."/>
            <person name="Yoshikawa H."/>
            <person name="Miyagishima S.Y."/>
        </authorList>
    </citation>
    <scope>NUCLEOTIDE SEQUENCE [LARGE SCALE GENOMIC DNA]</scope>
    <source>
        <strain evidence="10 11">NIES-2499</strain>
    </source>
</reference>
<sequence length="251" mass="26852">MTFIRSSRACQPLCTSLTLTPTQQRVVKKSTVHMAYSTPAQFSSFYGCKMVLPECYVRRGMQMIKTALRKPAQMSFLGVGAPEAILVGIVALIVFGPKGLAEAAKSVGQTLRSFQPTIKEVVEVGQELKGSLEKELGLDELRQAARPLPKVPEPLPFRDKDVAQTMDPDIETKRAEAAKLAWGGQQLPSSFPSTLSVPSTNEPNATASSLSDAASSTASTSAKNASPAPKDLSAMSVDELEAELARRKAGQ</sequence>
<evidence type="ECO:0000313" key="11">
    <source>
        <dbReference type="Proteomes" id="UP000232323"/>
    </source>
</evidence>
<name>A0A250WP87_9CHLO</name>
<organism evidence="10 11">
    <name type="scientific">Chlamydomonas eustigma</name>
    <dbReference type="NCBI Taxonomy" id="1157962"/>
    <lineage>
        <taxon>Eukaryota</taxon>
        <taxon>Viridiplantae</taxon>
        <taxon>Chlorophyta</taxon>
        <taxon>core chlorophytes</taxon>
        <taxon>Chlorophyceae</taxon>
        <taxon>CS clade</taxon>
        <taxon>Chlamydomonadales</taxon>
        <taxon>Chlamydomonadaceae</taxon>
        <taxon>Chlamydomonas</taxon>
    </lineage>
</organism>
<evidence type="ECO:0000256" key="3">
    <source>
        <dbReference type="ARBA" id="ARBA00022692"/>
    </source>
</evidence>
<evidence type="ECO:0000256" key="7">
    <source>
        <dbReference type="ARBA" id="ARBA00023136"/>
    </source>
</evidence>
<keyword evidence="3 9" id="KW-0812">Transmembrane</keyword>
<evidence type="ECO:0000256" key="2">
    <source>
        <dbReference type="ARBA" id="ARBA00022448"/>
    </source>
</evidence>
<dbReference type="PRINTS" id="PR01506">
    <property type="entry name" value="TATBPROTEIN"/>
</dbReference>
<evidence type="ECO:0000256" key="9">
    <source>
        <dbReference type="SAM" id="Phobius"/>
    </source>
</evidence>
<dbReference type="GO" id="GO:0016020">
    <property type="term" value="C:membrane"/>
    <property type="evidence" value="ECO:0007669"/>
    <property type="project" value="UniProtKB-SubCell"/>
</dbReference>
<dbReference type="PANTHER" id="PTHR33162:SF3">
    <property type="entry name" value="SEC-INDEPENDENT PROTEIN TRANSLOCASE PROTEIN TATB, CHLOROPLASTIC"/>
    <property type="match status" value="1"/>
</dbReference>
<feature type="transmembrane region" description="Helical" evidence="9">
    <location>
        <begin position="74"/>
        <end position="96"/>
    </location>
</feature>
<dbReference type="EMBL" id="BEGY01000001">
    <property type="protein sequence ID" value="GAX72645.1"/>
    <property type="molecule type" value="Genomic_DNA"/>
</dbReference>
<evidence type="ECO:0000256" key="8">
    <source>
        <dbReference type="SAM" id="MobiDB-lite"/>
    </source>
</evidence>
<keyword evidence="4" id="KW-0653">Protein transport</keyword>
<dbReference type="InterPro" id="IPR003369">
    <property type="entry name" value="TatA/B/E"/>
</dbReference>
<feature type="compositionally biased region" description="Low complexity" evidence="8">
    <location>
        <begin position="205"/>
        <end position="228"/>
    </location>
</feature>
<accession>A0A250WP87</accession>
<keyword evidence="2" id="KW-0813">Transport</keyword>
<keyword evidence="11" id="KW-1185">Reference proteome</keyword>
<evidence type="ECO:0000256" key="5">
    <source>
        <dbReference type="ARBA" id="ARBA00022989"/>
    </source>
</evidence>
<dbReference type="OrthoDB" id="2017985at2759"/>
<evidence type="ECO:0000256" key="6">
    <source>
        <dbReference type="ARBA" id="ARBA00023010"/>
    </source>
</evidence>
<proteinExistence type="predicted"/>
<comment type="caution">
    <text evidence="10">The sequence shown here is derived from an EMBL/GenBank/DDBJ whole genome shotgun (WGS) entry which is preliminary data.</text>
</comment>
<keyword evidence="5 9" id="KW-1133">Transmembrane helix</keyword>
<dbReference type="PANTHER" id="PTHR33162">
    <property type="entry name" value="SEC-INDEPENDENT PROTEIN TRANSLOCASE PROTEIN TATA, CHLOROPLASTIC"/>
    <property type="match status" value="1"/>
</dbReference>